<proteinExistence type="predicted"/>
<name>A0A371EVR0_MUCPR</name>
<protein>
    <submittedName>
        <fullName evidence="1">Uncharacterized protein</fullName>
    </submittedName>
</protein>
<accession>A0A371EVR0</accession>
<comment type="caution">
    <text evidence="1">The sequence shown here is derived from an EMBL/GenBank/DDBJ whole genome shotgun (WGS) entry which is preliminary data.</text>
</comment>
<reference evidence="1" key="1">
    <citation type="submission" date="2018-05" db="EMBL/GenBank/DDBJ databases">
        <title>Draft genome of Mucuna pruriens seed.</title>
        <authorList>
            <person name="Nnadi N.E."/>
            <person name="Vos R."/>
            <person name="Hasami M.H."/>
            <person name="Devisetty U.K."/>
            <person name="Aguiy J.C."/>
        </authorList>
    </citation>
    <scope>NUCLEOTIDE SEQUENCE [LARGE SCALE GENOMIC DNA]</scope>
    <source>
        <strain evidence="1">JCA_2017</strain>
    </source>
</reference>
<keyword evidence="2" id="KW-1185">Reference proteome</keyword>
<dbReference type="AlphaFoldDB" id="A0A371EVR0"/>
<dbReference type="PANTHER" id="PTHR33108:SF51">
    <property type="entry name" value="DUF1677 FAMILY PROTEIN (DUF1677)"/>
    <property type="match status" value="1"/>
</dbReference>
<dbReference type="InterPro" id="IPR012876">
    <property type="entry name" value="DUF1677_pln"/>
</dbReference>
<dbReference type="Pfam" id="PF07911">
    <property type="entry name" value="DUF1677"/>
    <property type="match status" value="1"/>
</dbReference>
<evidence type="ECO:0000313" key="2">
    <source>
        <dbReference type="Proteomes" id="UP000257109"/>
    </source>
</evidence>
<dbReference type="STRING" id="157652.A0A371EVR0"/>
<dbReference type="PANTHER" id="PTHR33108">
    <property type="entry name" value="OS01G0745000 PROTEIN"/>
    <property type="match status" value="1"/>
</dbReference>
<dbReference type="OrthoDB" id="673856at2759"/>
<feature type="non-terminal residue" evidence="1">
    <location>
        <position position="1"/>
    </location>
</feature>
<evidence type="ECO:0000313" key="1">
    <source>
        <dbReference type="EMBL" id="RDX70130.1"/>
    </source>
</evidence>
<gene>
    <name evidence="1" type="ORF">CR513_50657</name>
</gene>
<dbReference type="Proteomes" id="UP000257109">
    <property type="component" value="Unassembled WGS sequence"/>
</dbReference>
<organism evidence="1 2">
    <name type="scientific">Mucuna pruriens</name>
    <name type="common">Velvet bean</name>
    <name type="synonym">Dolichos pruriens</name>
    <dbReference type="NCBI Taxonomy" id="157652"/>
    <lineage>
        <taxon>Eukaryota</taxon>
        <taxon>Viridiplantae</taxon>
        <taxon>Streptophyta</taxon>
        <taxon>Embryophyta</taxon>
        <taxon>Tracheophyta</taxon>
        <taxon>Spermatophyta</taxon>
        <taxon>Magnoliopsida</taxon>
        <taxon>eudicotyledons</taxon>
        <taxon>Gunneridae</taxon>
        <taxon>Pentapetalae</taxon>
        <taxon>rosids</taxon>
        <taxon>fabids</taxon>
        <taxon>Fabales</taxon>
        <taxon>Fabaceae</taxon>
        <taxon>Papilionoideae</taxon>
        <taxon>50 kb inversion clade</taxon>
        <taxon>NPAAA clade</taxon>
        <taxon>indigoferoid/millettioid clade</taxon>
        <taxon>Phaseoleae</taxon>
        <taxon>Mucuna</taxon>
    </lineage>
</organism>
<sequence length="168" mass="18835">MTLRILGGSKLKSLSMHAKLLVIKYLMAPNVPFSSSTTTTTMSHGKTFEHDKEEETHVDELLGSVTEVENAKCECCGMCEECSREYIKRVRDMFSGKLICGLCAEAVNVEMEKNGGKREEAVEEHMNDCVKFNKLGRSYPALYHAQDVKEILKKTLTNPGTGRTQERP</sequence>
<dbReference type="EMBL" id="QJKJ01011825">
    <property type="protein sequence ID" value="RDX70130.1"/>
    <property type="molecule type" value="Genomic_DNA"/>
</dbReference>